<dbReference type="Proteomes" id="UP000269721">
    <property type="component" value="Unassembled WGS sequence"/>
</dbReference>
<keyword evidence="5" id="KW-1185">Reference proteome</keyword>
<sequence>MKWRGPKPSHGRLPSKPRSGGTRLGRSEHSTTSKKRQTDLPPRRDPQSPVGIPQITSTRKPCAMLSSCPAASTAWSQARSPRQQSSVSSSPPPAARREPQPASFPTREVAIRQFLTPEREDEAAWNGDGTLGFPQRCFAFGTSHLLLNCTPQCDRLPTWDDHVFAYDRDRGRHVLDGPAPIPAEDDLALEREVLTPARRANLHRWEATRRAERLDVEEFEELERLVLEEAEEEEQVEEQFARKDEQDVEPRDSEGCGAAGAQSLDMNRAREREQSMSEGGSLSDSIDPQSWADPPSPIGSVRRNHSVLFSNLDEDSAEERDLFSASEPSEKSHKPAESVPDNSTSAPSRLLYSLFPGLKPMKPKIEGSVIFVCGEYGDAVCSSSEADGAPSLSPKDRIAPAAERRSLDADGDALDAATRKIQELENDLAELRRKNEIASRQKNDFERGFEKLEADKKAFEKHRSDELLRIAEMRNEELRGLKRERAMWEKQRKAAEILPTKRERQDVELLRAQLAEAVQALKAQETRAATNMDRMKRRVDELTGRNRELMEEVEVLEQERAKEAERMAAL</sequence>
<feature type="compositionally biased region" description="Low complexity" evidence="3">
    <location>
        <begin position="76"/>
        <end position="89"/>
    </location>
</feature>
<dbReference type="PANTHER" id="PTHR10331">
    <property type="entry name" value="T COMPLEX PROTEIN 10"/>
    <property type="match status" value="1"/>
</dbReference>
<feature type="compositionally biased region" description="Basic and acidic residues" evidence="3">
    <location>
        <begin position="239"/>
        <end position="254"/>
    </location>
</feature>
<feature type="compositionally biased region" description="Polar residues" evidence="3">
    <location>
        <begin position="276"/>
        <end position="288"/>
    </location>
</feature>
<keyword evidence="2" id="KW-0175">Coiled coil</keyword>
<reference evidence="5" key="1">
    <citation type="journal article" date="2018" name="Nat. Microbiol.">
        <title>Leveraging single-cell genomics to expand the fungal tree of life.</title>
        <authorList>
            <person name="Ahrendt S.R."/>
            <person name="Quandt C.A."/>
            <person name="Ciobanu D."/>
            <person name="Clum A."/>
            <person name="Salamov A."/>
            <person name="Andreopoulos B."/>
            <person name="Cheng J.F."/>
            <person name="Woyke T."/>
            <person name="Pelin A."/>
            <person name="Henrissat B."/>
            <person name="Reynolds N.K."/>
            <person name="Benny G.L."/>
            <person name="Smith M.E."/>
            <person name="James T.Y."/>
            <person name="Grigoriev I.V."/>
        </authorList>
    </citation>
    <scope>NUCLEOTIDE SEQUENCE [LARGE SCALE GENOMIC DNA]</scope>
</reference>
<dbReference type="EMBL" id="ML000539">
    <property type="protein sequence ID" value="RKO84069.1"/>
    <property type="molecule type" value="Genomic_DNA"/>
</dbReference>
<dbReference type="PANTHER" id="PTHR10331:SF6">
    <property type="entry name" value="SPINDLE ASSEMBLY ABNORMAL 4"/>
    <property type="match status" value="1"/>
</dbReference>
<feature type="region of interest" description="Disordered" evidence="3">
    <location>
        <begin position="229"/>
        <end position="347"/>
    </location>
</feature>
<feature type="coiled-coil region" evidence="2">
    <location>
        <begin position="407"/>
        <end position="566"/>
    </location>
</feature>
<name>A0A4P9VWI0_9FUNG</name>
<feature type="compositionally biased region" description="Basic residues" evidence="3">
    <location>
        <begin position="1"/>
        <end position="15"/>
    </location>
</feature>
<evidence type="ECO:0000256" key="2">
    <source>
        <dbReference type="SAM" id="Coils"/>
    </source>
</evidence>
<accession>A0A4P9VWI0</accession>
<gene>
    <name evidence="4" type="ORF">BDK51DRAFT_39299</name>
</gene>
<evidence type="ECO:0000256" key="1">
    <source>
        <dbReference type="ARBA" id="ARBA00005627"/>
    </source>
</evidence>
<feature type="region of interest" description="Disordered" evidence="3">
    <location>
        <begin position="1"/>
        <end position="107"/>
    </location>
</feature>
<evidence type="ECO:0000313" key="5">
    <source>
        <dbReference type="Proteomes" id="UP000269721"/>
    </source>
</evidence>
<comment type="similarity">
    <text evidence="1">Belongs to the TCP10 family.</text>
</comment>
<proteinExistence type="inferred from homology"/>
<dbReference type="InterPro" id="IPR026581">
    <property type="entry name" value="TCP10L/CENPJ"/>
</dbReference>
<dbReference type="OrthoDB" id="10252174at2759"/>
<feature type="non-terminal residue" evidence="4">
    <location>
        <position position="570"/>
    </location>
</feature>
<feature type="compositionally biased region" description="Basic and acidic residues" evidence="3">
    <location>
        <begin position="25"/>
        <end position="46"/>
    </location>
</feature>
<dbReference type="AlphaFoldDB" id="A0A4P9VWI0"/>
<evidence type="ECO:0000256" key="3">
    <source>
        <dbReference type="SAM" id="MobiDB-lite"/>
    </source>
</evidence>
<organism evidence="4 5">
    <name type="scientific">Blyttiomyces helicus</name>
    <dbReference type="NCBI Taxonomy" id="388810"/>
    <lineage>
        <taxon>Eukaryota</taxon>
        <taxon>Fungi</taxon>
        <taxon>Fungi incertae sedis</taxon>
        <taxon>Chytridiomycota</taxon>
        <taxon>Chytridiomycota incertae sedis</taxon>
        <taxon>Chytridiomycetes</taxon>
        <taxon>Chytridiomycetes incertae sedis</taxon>
        <taxon>Blyttiomyces</taxon>
    </lineage>
</organism>
<evidence type="ECO:0000313" key="4">
    <source>
        <dbReference type="EMBL" id="RKO84069.1"/>
    </source>
</evidence>
<protein>
    <submittedName>
        <fullName evidence="4">Uncharacterized protein</fullName>
    </submittedName>
</protein>